<evidence type="ECO:0000313" key="5">
    <source>
        <dbReference type="Proteomes" id="UP000499080"/>
    </source>
</evidence>
<dbReference type="OrthoDB" id="4150at2759"/>
<feature type="compositionally biased region" description="Acidic residues" evidence="2">
    <location>
        <begin position="82"/>
        <end position="100"/>
    </location>
</feature>
<feature type="domain" description="Mitochondrial transcription rescue factor 1 C-terminal" evidence="3">
    <location>
        <begin position="109"/>
        <end position="205"/>
    </location>
</feature>
<dbReference type="EMBL" id="BGPR01001403">
    <property type="protein sequence ID" value="GBM53037.1"/>
    <property type="molecule type" value="Genomic_DNA"/>
</dbReference>
<sequence length="222" mass="25431">MFSTVSKSCGRVNFNILLRHHSRLSYALLLQIQQLKINRANAENFPPIFSKYSLLSPLPLNSSLESQRYYAKKKKSKKQVEEGEESEEEDEDFESLDPDETGDTFNLMTKSLPSLRLDSVVKAGLGITKKKVEKEFYANRIRINGQKIVKKASTVHNEDEIDLVKGYSPENQKFLLVDRIIIKGIGKPNLNGNFPVKMQVFKELTIENYPDAWSKMDVLEET</sequence>
<dbReference type="GO" id="GO:0005739">
    <property type="term" value="C:mitochondrion"/>
    <property type="evidence" value="ECO:0007669"/>
    <property type="project" value="TreeGrafter"/>
</dbReference>
<evidence type="ECO:0000313" key="4">
    <source>
        <dbReference type="EMBL" id="GBM53037.1"/>
    </source>
</evidence>
<dbReference type="GO" id="GO:1903108">
    <property type="term" value="P:regulation of mitochondrial transcription"/>
    <property type="evidence" value="ECO:0007669"/>
    <property type="project" value="TreeGrafter"/>
</dbReference>
<dbReference type="CDD" id="cd00165">
    <property type="entry name" value="S4"/>
    <property type="match status" value="1"/>
</dbReference>
<keyword evidence="5" id="KW-1185">Reference proteome</keyword>
<dbReference type="Pfam" id="PF25818">
    <property type="entry name" value="MTRES1_C"/>
    <property type="match status" value="1"/>
</dbReference>
<organism evidence="4 5">
    <name type="scientific">Araneus ventricosus</name>
    <name type="common">Orbweaver spider</name>
    <name type="synonym">Epeira ventricosa</name>
    <dbReference type="NCBI Taxonomy" id="182803"/>
    <lineage>
        <taxon>Eukaryota</taxon>
        <taxon>Metazoa</taxon>
        <taxon>Ecdysozoa</taxon>
        <taxon>Arthropoda</taxon>
        <taxon>Chelicerata</taxon>
        <taxon>Arachnida</taxon>
        <taxon>Araneae</taxon>
        <taxon>Araneomorphae</taxon>
        <taxon>Entelegynae</taxon>
        <taxon>Araneoidea</taxon>
        <taxon>Araneidae</taxon>
        <taxon>Araneus</taxon>
    </lineage>
</organism>
<evidence type="ECO:0000259" key="3">
    <source>
        <dbReference type="Pfam" id="PF25818"/>
    </source>
</evidence>
<dbReference type="PANTHER" id="PTHR13633:SF3">
    <property type="entry name" value="MITOCHONDRIAL TRANSCRIPTION RESCUE FACTOR 1"/>
    <property type="match status" value="1"/>
</dbReference>
<feature type="region of interest" description="Disordered" evidence="2">
    <location>
        <begin position="74"/>
        <end position="100"/>
    </location>
</feature>
<dbReference type="PANTHER" id="PTHR13633">
    <property type="entry name" value="MITOCHONDRIAL TRANSCRIPTION RESCUE FACTOR 1"/>
    <property type="match status" value="1"/>
</dbReference>
<dbReference type="InterPro" id="IPR057896">
    <property type="entry name" value="MTRES1_C"/>
</dbReference>
<dbReference type="Proteomes" id="UP000499080">
    <property type="component" value="Unassembled WGS sequence"/>
</dbReference>
<evidence type="ECO:0000256" key="2">
    <source>
        <dbReference type="SAM" id="MobiDB-lite"/>
    </source>
</evidence>
<dbReference type="SUPFAM" id="SSF55174">
    <property type="entry name" value="Alpha-L RNA-binding motif"/>
    <property type="match status" value="1"/>
</dbReference>
<accession>A0A4Y2GIN4</accession>
<reference evidence="4 5" key="1">
    <citation type="journal article" date="2019" name="Sci. Rep.">
        <title>Orb-weaving spider Araneus ventricosus genome elucidates the spidroin gene catalogue.</title>
        <authorList>
            <person name="Kono N."/>
            <person name="Nakamura H."/>
            <person name="Ohtoshi R."/>
            <person name="Moran D.A.P."/>
            <person name="Shinohara A."/>
            <person name="Yoshida Y."/>
            <person name="Fujiwara M."/>
            <person name="Mori M."/>
            <person name="Tomita M."/>
            <person name="Arakawa K."/>
        </authorList>
    </citation>
    <scope>NUCLEOTIDE SEQUENCE [LARGE SCALE GENOMIC DNA]</scope>
</reference>
<proteinExistence type="predicted"/>
<comment type="caution">
    <text evidence="4">The sequence shown here is derived from an EMBL/GenBank/DDBJ whole genome shotgun (WGS) entry which is preliminary data.</text>
</comment>
<dbReference type="PROSITE" id="PS50889">
    <property type="entry name" value="S4"/>
    <property type="match status" value="1"/>
</dbReference>
<keyword evidence="1" id="KW-0694">RNA-binding</keyword>
<gene>
    <name evidence="4" type="ORF">AVEN_22412_1</name>
</gene>
<dbReference type="AlphaFoldDB" id="A0A4Y2GIN4"/>
<protein>
    <recommendedName>
        <fullName evidence="3">Mitochondrial transcription rescue factor 1 C-terminal domain-containing protein</fullName>
    </recommendedName>
</protein>
<dbReference type="GO" id="GO:0003723">
    <property type="term" value="F:RNA binding"/>
    <property type="evidence" value="ECO:0007669"/>
    <property type="project" value="UniProtKB-KW"/>
</dbReference>
<evidence type="ECO:0000256" key="1">
    <source>
        <dbReference type="PROSITE-ProRule" id="PRU00182"/>
    </source>
</evidence>
<name>A0A4Y2GIN4_ARAVE</name>